<evidence type="ECO:0000313" key="2">
    <source>
        <dbReference type="Proteomes" id="UP000035268"/>
    </source>
</evidence>
<organism evidence="1 2">
    <name type="scientific">Kiritimatiella glycovorans</name>
    <dbReference type="NCBI Taxonomy" id="1307763"/>
    <lineage>
        <taxon>Bacteria</taxon>
        <taxon>Pseudomonadati</taxon>
        <taxon>Kiritimatiellota</taxon>
        <taxon>Kiritimatiellia</taxon>
        <taxon>Kiritimatiellales</taxon>
        <taxon>Kiritimatiellaceae</taxon>
        <taxon>Kiritimatiella</taxon>
    </lineage>
</organism>
<dbReference type="KEGG" id="vbl:L21SP4_00317"/>
<dbReference type="Proteomes" id="UP000035268">
    <property type="component" value="Chromosome"/>
</dbReference>
<evidence type="ECO:0008006" key="3">
    <source>
        <dbReference type="Google" id="ProtNLM"/>
    </source>
</evidence>
<dbReference type="Gene3D" id="3.20.20.210">
    <property type="match status" value="1"/>
</dbReference>
<sequence length="379" mass="43557">MDSPFDKDGFAGGINMGIGMDTLYFKEDWAAAKESLTGWWNHEIRGRWALGVRAPRANPLPFEEPPPFPADPREKWLDYRTNHTHKEAFFSAYAHYGIIYPENTAYLGPGSLNIFLGTPVDFQDTTTWYREIYEDPAEVEQLQFDRNGAYWKWTAEALEFLRERAAGRYVVTMPDLIEGLDTLAELFGTQELLMHLLDCPDDIHRLLDQLDDLYFEAYDPLAELIRREDGSVPYMAFNAWGPGRTAKVQCDFSAMISPDMYDEFVLPHIRRQCQRLDYAVYHLDGPDAIRHLDSVLTIPELNALQWEPGAGQPRTSDPVWWDRIWKKVYASGKSAFLHGAPIEQVEPFVKEFGTEGTLILTATEDEDTAKRLMDDSLNW</sequence>
<dbReference type="SUPFAM" id="SSF51726">
    <property type="entry name" value="UROD/MetE-like"/>
    <property type="match status" value="1"/>
</dbReference>
<reference evidence="2" key="1">
    <citation type="submission" date="2015-02" db="EMBL/GenBank/DDBJ databases">
        <title>Description and complete genome sequence of the first cultured representative of the subdivision 5 of the Verrucomicrobia phylum.</title>
        <authorList>
            <person name="Spring S."/>
            <person name="Bunk B."/>
            <person name="Sproer C."/>
            <person name="Klenk H.-P."/>
        </authorList>
    </citation>
    <scope>NUCLEOTIDE SEQUENCE [LARGE SCALE GENOMIC DNA]</scope>
    <source>
        <strain evidence="2">L21-Fru-AB</strain>
    </source>
</reference>
<dbReference type="STRING" id="1307763.L21SP4_00317"/>
<name>A0A0G3EBC9_9BACT</name>
<protein>
    <recommendedName>
        <fullName evidence="3">Uroporphyrinogen decarboxylase (URO-D) domain-containing protein</fullName>
    </recommendedName>
</protein>
<accession>A0A0G3EBC9</accession>
<keyword evidence="2" id="KW-1185">Reference proteome</keyword>
<gene>
    <name evidence="1" type="ORF">L21SP4_00317</name>
</gene>
<proteinExistence type="predicted"/>
<reference evidence="1 2" key="2">
    <citation type="journal article" date="2016" name="ISME J.">
        <title>Characterization of the first cultured representative of Verrucomicrobia subdivision 5 indicates the proposal of a novel phylum.</title>
        <authorList>
            <person name="Spring S."/>
            <person name="Bunk B."/>
            <person name="Sproer C."/>
            <person name="Schumann P."/>
            <person name="Rohde M."/>
            <person name="Tindall B.J."/>
            <person name="Klenk H.P."/>
        </authorList>
    </citation>
    <scope>NUCLEOTIDE SEQUENCE [LARGE SCALE GENOMIC DNA]</scope>
    <source>
        <strain evidence="1 2">L21-Fru-AB</strain>
    </source>
</reference>
<dbReference type="EMBL" id="CP010904">
    <property type="protein sequence ID" value="AKJ63598.1"/>
    <property type="molecule type" value="Genomic_DNA"/>
</dbReference>
<dbReference type="InterPro" id="IPR038071">
    <property type="entry name" value="UROD/MetE-like_sf"/>
</dbReference>
<evidence type="ECO:0000313" key="1">
    <source>
        <dbReference type="EMBL" id="AKJ63598.1"/>
    </source>
</evidence>
<dbReference type="AlphaFoldDB" id="A0A0G3EBC9"/>